<sequence length="83" mass="9487">MAGLDYMVAAGYNPYGVIESIQMLEREDAARPVEFFSTHPDPQNRSAYLKGRIQTRYSTFDGLRIGKEDYHRFVLDPLANNSN</sequence>
<protein>
    <recommendedName>
        <fullName evidence="2">Peptidase M48 domain-containing protein</fullName>
    </recommendedName>
</protein>
<evidence type="ECO:0000313" key="1">
    <source>
        <dbReference type="EMBL" id="GAI99526.1"/>
    </source>
</evidence>
<name>X1U7F2_9ZZZZ</name>
<organism evidence="1">
    <name type="scientific">marine sediment metagenome</name>
    <dbReference type="NCBI Taxonomy" id="412755"/>
    <lineage>
        <taxon>unclassified sequences</taxon>
        <taxon>metagenomes</taxon>
        <taxon>ecological metagenomes</taxon>
    </lineage>
</organism>
<evidence type="ECO:0008006" key="2">
    <source>
        <dbReference type="Google" id="ProtNLM"/>
    </source>
</evidence>
<proteinExistence type="predicted"/>
<gene>
    <name evidence="1" type="ORF">S12H4_31638</name>
</gene>
<dbReference type="EMBL" id="BARW01018485">
    <property type="protein sequence ID" value="GAI99526.1"/>
    <property type="molecule type" value="Genomic_DNA"/>
</dbReference>
<dbReference type="AlphaFoldDB" id="X1U7F2"/>
<comment type="caution">
    <text evidence="1">The sequence shown here is derived from an EMBL/GenBank/DDBJ whole genome shotgun (WGS) entry which is preliminary data.</text>
</comment>
<reference evidence="1" key="1">
    <citation type="journal article" date="2014" name="Front. Microbiol.">
        <title>High frequency of phylogenetically diverse reductive dehalogenase-homologous genes in deep subseafloor sedimentary metagenomes.</title>
        <authorList>
            <person name="Kawai M."/>
            <person name="Futagami T."/>
            <person name="Toyoda A."/>
            <person name="Takaki Y."/>
            <person name="Nishi S."/>
            <person name="Hori S."/>
            <person name="Arai W."/>
            <person name="Tsubouchi T."/>
            <person name="Morono Y."/>
            <person name="Uchiyama I."/>
            <person name="Ito T."/>
            <person name="Fujiyama A."/>
            <person name="Inagaki F."/>
            <person name="Takami H."/>
        </authorList>
    </citation>
    <scope>NUCLEOTIDE SEQUENCE</scope>
    <source>
        <strain evidence="1">Expedition CK06-06</strain>
    </source>
</reference>
<accession>X1U7F2</accession>